<protein>
    <submittedName>
        <fullName evidence="2">Uncharacterized protein</fullName>
    </submittedName>
</protein>
<dbReference type="EMBL" id="BPWL01000011">
    <property type="protein sequence ID" value="GJJ15872.1"/>
    <property type="molecule type" value="Genomic_DNA"/>
</dbReference>
<evidence type="ECO:0000313" key="2">
    <source>
        <dbReference type="EMBL" id="GJJ15872.1"/>
    </source>
</evidence>
<feature type="transmembrane region" description="Helical" evidence="1">
    <location>
        <begin position="56"/>
        <end position="85"/>
    </location>
</feature>
<reference evidence="2" key="1">
    <citation type="submission" date="2021-10" db="EMBL/GenBank/DDBJ databases">
        <title>De novo Genome Assembly of Clathrus columnatus (Basidiomycota, Fungi) Using Illumina and Nanopore Sequence Data.</title>
        <authorList>
            <person name="Ogiso-Tanaka E."/>
            <person name="Itagaki H."/>
            <person name="Hosoya T."/>
            <person name="Hosaka K."/>
        </authorList>
    </citation>
    <scope>NUCLEOTIDE SEQUENCE</scope>
    <source>
        <strain evidence="2">MO-923</strain>
    </source>
</reference>
<gene>
    <name evidence="2" type="ORF">Clacol_010150</name>
</gene>
<keyword evidence="1" id="KW-0472">Membrane</keyword>
<dbReference type="AlphaFoldDB" id="A0AAV5AMG0"/>
<dbReference type="Proteomes" id="UP001050691">
    <property type="component" value="Unassembled WGS sequence"/>
</dbReference>
<keyword evidence="3" id="KW-1185">Reference proteome</keyword>
<sequence length="201" mass="22865">MTIIFIQQSLLRWWKCDTPQGNDYTTTYVQAVLHKSRTFYLIEFTEVGQSFDQLHLLLIMMILHTAAIGQISVVLFDIGVLSTILYHTWNIIRQQRSQEGYSTSFSALFIRQGTVLSPILLGRFLFQLRKAAERTDNLEHTDDSLESHQLTSFRAADNLNLNHGHTTTVFTDLPLSFASGDSDTLPSITRSARIVQEKSVV</sequence>
<keyword evidence="1" id="KW-1133">Transmembrane helix</keyword>
<evidence type="ECO:0000313" key="3">
    <source>
        <dbReference type="Proteomes" id="UP001050691"/>
    </source>
</evidence>
<name>A0AAV5AMG0_9AGAM</name>
<proteinExistence type="predicted"/>
<accession>A0AAV5AMG0</accession>
<organism evidence="2 3">
    <name type="scientific">Clathrus columnatus</name>
    <dbReference type="NCBI Taxonomy" id="1419009"/>
    <lineage>
        <taxon>Eukaryota</taxon>
        <taxon>Fungi</taxon>
        <taxon>Dikarya</taxon>
        <taxon>Basidiomycota</taxon>
        <taxon>Agaricomycotina</taxon>
        <taxon>Agaricomycetes</taxon>
        <taxon>Phallomycetidae</taxon>
        <taxon>Phallales</taxon>
        <taxon>Clathraceae</taxon>
        <taxon>Clathrus</taxon>
    </lineage>
</organism>
<keyword evidence="1" id="KW-0812">Transmembrane</keyword>
<evidence type="ECO:0000256" key="1">
    <source>
        <dbReference type="SAM" id="Phobius"/>
    </source>
</evidence>
<comment type="caution">
    <text evidence="2">The sequence shown here is derived from an EMBL/GenBank/DDBJ whole genome shotgun (WGS) entry which is preliminary data.</text>
</comment>